<sequence>MVDSQIVALGGGGFSMEPDNPLLDDYLLSLVPTDRKPRVCFVPTASGDSEGYSDRFLTAFGPDRAEATVLSLFKRSVADLEAFILDQDVVYVGGGNTANLLAIWRLHGLDAALEKAYRAGVILAGISAGMNCWFEASVTDSFDTNGCGPLADGLGFLPGSACPHYDGEALRRDTFLSLVRSGFPAGYAAEDGVALHFTNAHLANVVSSRPDASAYAVFLGDTGLSEERLLARYLGATSDSR</sequence>
<dbReference type="Pfam" id="PF03575">
    <property type="entry name" value="Peptidase_S51"/>
    <property type="match status" value="1"/>
</dbReference>
<organism evidence="5 6">
    <name type="scientific">Kribbella pratensis</name>
    <dbReference type="NCBI Taxonomy" id="2512112"/>
    <lineage>
        <taxon>Bacteria</taxon>
        <taxon>Bacillati</taxon>
        <taxon>Actinomycetota</taxon>
        <taxon>Actinomycetes</taxon>
        <taxon>Propionibacteriales</taxon>
        <taxon>Kribbellaceae</taxon>
        <taxon>Kribbella</taxon>
    </lineage>
</organism>
<name>A0A4R8CFS2_9ACTN</name>
<dbReference type="InterPro" id="IPR005320">
    <property type="entry name" value="Peptidase_S51"/>
</dbReference>
<keyword evidence="4" id="KW-0720">Serine protease</keyword>
<accession>A0A4R8CFS2</accession>
<evidence type="ECO:0000256" key="4">
    <source>
        <dbReference type="ARBA" id="ARBA00022825"/>
    </source>
</evidence>
<dbReference type="InterPro" id="IPR029062">
    <property type="entry name" value="Class_I_gatase-like"/>
</dbReference>
<dbReference type="PANTHER" id="PTHR20842">
    <property type="entry name" value="PROTEASE S51 ALPHA-ASPARTYL DIPEPTIDASE"/>
    <property type="match status" value="1"/>
</dbReference>
<gene>
    <name evidence="5" type="ORF">EV653_0272</name>
</gene>
<comment type="similarity">
    <text evidence="1">Belongs to the peptidase S51 family.</text>
</comment>
<dbReference type="Proteomes" id="UP000295146">
    <property type="component" value="Unassembled WGS sequence"/>
</dbReference>
<reference evidence="5 6" key="1">
    <citation type="submission" date="2019-03" db="EMBL/GenBank/DDBJ databases">
        <title>Genomic Encyclopedia of Type Strains, Phase III (KMG-III): the genomes of soil and plant-associated and newly described type strains.</title>
        <authorList>
            <person name="Whitman W."/>
        </authorList>
    </citation>
    <scope>NUCLEOTIDE SEQUENCE [LARGE SCALE GENOMIC DNA]</scope>
    <source>
        <strain evidence="5 6">VKM Ac-2573</strain>
    </source>
</reference>
<protein>
    <submittedName>
        <fullName evidence="5">Peptidase E</fullName>
    </submittedName>
</protein>
<dbReference type="SUPFAM" id="SSF52317">
    <property type="entry name" value="Class I glutamine amidotransferase-like"/>
    <property type="match status" value="1"/>
</dbReference>
<dbReference type="PANTHER" id="PTHR20842:SF0">
    <property type="entry name" value="ALPHA-ASPARTYL DIPEPTIDASE"/>
    <property type="match status" value="1"/>
</dbReference>
<dbReference type="AlphaFoldDB" id="A0A4R8CFS2"/>
<evidence type="ECO:0000313" key="6">
    <source>
        <dbReference type="Proteomes" id="UP000295146"/>
    </source>
</evidence>
<dbReference type="EMBL" id="SODP01000001">
    <property type="protein sequence ID" value="TDW75152.1"/>
    <property type="molecule type" value="Genomic_DNA"/>
</dbReference>
<keyword evidence="6" id="KW-1185">Reference proteome</keyword>
<dbReference type="RefSeq" id="WP_134097119.1">
    <property type="nucleotide sequence ID" value="NZ_SODP01000001.1"/>
</dbReference>
<evidence type="ECO:0000256" key="3">
    <source>
        <dbReference type="ARBA" id="ARBA00022801"/>
    </source>
</evidence>
<evidence type="ECO:0000256" key="2">
    <source>
        <dbReference type="ARBA" id="ARBA00022670"/>
    </source>
</evidence>
<keyword evidence="2" id="KW-0645">Protease</keyword>
<dbReference type="GO" id="GO:0006508">
    <property type="term" value="P:proteolysis"/>
    <property type="evidence" value="ECO:0007669"/>
    <property type="project" value="UniProtKB-KW"/>
</dbReference>
<dbReference type="CDD" id="cd03146">
    <property type="entry name" value="GAT1_Peptidase_E"/>
    <property type="match status" value="1"/>
</dbReference>
<dbReference type="Gene3D" id="3.40.50.880">
    <property type="match status" value="1"/>
</dbReference>
<evidence type="ECO:0000256" key="1">
    <source>
        <dbReference type="ARBA" id="ARBA00006534"/>
    </source>
</evidence>
<keyword evidence="3" id="KW-0378">Hydrolase</keyword>
<dbReference type="OrthoDB" id="9778515at2"/>
<comment type="caution">
    <text evidence="5">The sequence shown here is derived from an EMBL/GenBank/DDBJ whole genome shotgun (WGS) entry which is preliminary data.</text>
</comment>
<evidence type="ECO:0000313" key="5">
    <source>
        <dbReference type="EMBL" id="TDW75152.1"/>
    </source>
</evidence>
<dbReference type="GO" id="GO:0008236">
    <property type="term" value="F:serine-type peptidase activity"/>
    <property type="evidence" value="ECO:0007669"/>
    <property type="project" value="UniProtKB-KW"/>
</dbReference>
<proteinExistence type="inferred from homology"/>